<keyword evidence="3" id="KW-1185">Reference proteome</keyword>
<protein>
    <submittedName>
        <fullName evidence="2">Uncharacterized protein</fullName>
    </submittedName>
</protein>
<feature type="transmembrane region" description="Helical" evidence="1">
    <location>
        <begin position="53"/>
        <end position="73"/>
    </location>
</feature>
<gene>
    <name evidence="2" type="ORF">BO94DRAFT_311438</name>
</gene>
<evidence type="ECO:0000313" key="3">
    <source>
        <dbReference type="Proteomes" id="UP000246702"/>
    </source>
</evidence>
<dbReference type="AlphaFoldDB" id="A0A317X5L4"/>
<dbReference type="EMBL" id="MSFK01000005">
    <property type="protein sequence ID" value="PWY93863.1"/>
    <property type="molecule type" value="Genomic_DNA"/>
</dbReference>
<evidence type="ECO:0000256" key="1">
    <source>
        <dbReference type="SAM" id="Phobius"/>
    </source>
</evidence>
<name>A0A317X5L4_9EURO</name>
<keyword evidence="1" id="KW-0812">Transmembrane</keyword>
<evidence type="ECO:0000313" key="2">
    <source>
        <dbReference type="EMBL" id="PWY93863.1"/>
    </source>
</evidence>
<keyword evidence="1" id="KW-0472">Membrane</keyword>
<accession>A0A317X5L4</accession>
<dbReference type="PROSITE" id="PS51257">
    <property type="entry name" value="PROKAR_LIPOPROTEIN"/>
    <property type="match status" value="1"/>
</dbReference>
<keyword evidence="1" id="KW-1133">Transmembrane helix</keyword>
<proteinExistence type="predicted"/>
<reference evidence="2 3" key="1">
    <citation type="submission" date="2016-12" db="EMBL/GenBank/DDBJ databases">
        <title>The genomes of Aspergillus section Nigri reveals drivers in fungal speciation.</title>
        <authorList>
            <consortium name="DOE Joint Genome Institute"/>
            <person name="Vesth T.C."/>
            <person name="Nybo J."/>
            <person name="Theobald S."/>
            <person name="Brandl J."/>
            <person name="Frisvad J.C."/>
            <person name="Nielsen K.F."/>
            <person name="Lyhne E.K."/>
            <person name="Kogle M.E."/>
            <person name="Kuo A."/>
            <person name="Riley R."/>
            <person name="Clum A."/>
            <person name="Nolan M."/>
            <person name="Lipzen A."/>
            <person name="Salamov A."/>
            <person name="Henrissat B."/>
            <person name="Wiebenga A."/>
            <person name="De Vries R.P."/>
            <person name="Grigoriev I.V."/>
            <person name="Mortensen U.H."/>
            <person name="Andersen M.R."/>
            <person name="Baker S.E."/>
        </authorList>
    </citation>
    <scope>NUCLEOTIDE SEQUENCE [LARGE SCALE GENOMIC DNA]</scope>
    <source>
        <strain evidence="2 3">CBS 115572</strain>
    </source>
</reference>
<dbReference type="GeneID" id="37108970"/>
<sequence length="125" mass="14748">MVRYSIHKYLYVYTISTTSCCWTWHLYITEGTIFFMLACLWQQAVDHPILSPYCLAWSVSYMVVLVSCSHRLITITWSISLLTLFIADQMTATEVYILILYIQRPHRSCHRAEKHGGPITRWKRV</sequence>
<dbReference type="Proteomes" id="UP000246702">
    <property type="component" value="Unassembled WGS sequence"/>
</dbReference>
<dbReference type="RefSeq" id="XP_025470624.1">
    <property type="nucleotide sequence ID" value="XM_025606827.1"/>
</dbReference>
<comment type="caution">
    <text evidence="2">The sequence shown here is derived from an EMBL/GenBank/DDBJ whole genome shotgun (WGS) entry which is preliminary data.</text>
</comment>
<organism evidence="2 3">
    <name type="scientific">Aspergillus sclerotioniger CBS 115572</name>
    <dbReference type="NCBI Taxonomy" id="1450535"/>
    <lineage>
        <taxon>Eukaryota</taxon>
        <taxon>Fungi</taxon>
        <taxon>Dikarya</taxon>
        <taxon>Ascomycota</taxon>
        <taxon>Pezizomycotina</taxon>
        <taxon>Eurotiomycetes</taxon>
        <taxon>Eurotiomycetidae</taxon>
        <taxon>Eurotiales</taxon>
        <taxon>Aspergillaceae</taxon>
        <taxon>Aspergillus</taxon>
        <taxon>Aspergillus subgen. Circumdati</taxon>
    </lineage>
</organism>